<dbReference type="OrthoDB" id="2135488at2759"/>
<sequence length="153" mass="16918">LALRNCCFRTRSNVLLPRGFLDSDEQISQHADAFPHRTRAGIPPDSRCVRIGADERIRPAQAMATPTAADETSVESMAGRVSRDSHLTREMDEDQAAAGDLVFLVEEGVPQNRWKLGVIVEPLTGSDRVTRSVKVQTARPSRALILLERTSVR</sequence>
<feature type="domain" description="DUF5641" evidence="1">
    <location>
        <begin position="93"/>
        <end position="139"/>
    </location>
</feature>
<feature type="non-terminal residue" evidence="2">
    <location>
        <position position="1"/>
    </location>
</feature>
<accession>A0A0V1BU62</accession>
<dbReference type="EMBL" id="JYDH01000012">
    <property type="protein sequence ID" value="KRY40512.1"/>
    <property type="molecule type" value="Genomic_DNA"/>
</dbReference>
<proteinExistence type="predicted"/>
<reference evidence="2 3" key="1">
    <citation type="submission" date="2015-01" db="EMBL/GenBank/DDBJ databases">
        <title>Evolution of Trichinella species and genotypes.</title>
        <authorList>
            <person name="Korhonen P.K."/>
            <person name="Edoardo P."/>
            <person name="Giuseppe L.R."/>
            <person name="Gasser R.B."/>
        </authorList>
    </citation>
    <scope>NUCLEOTIDE SEQUENCE [LARGE SCALE GENOMIC DNA]</scope>
    <source>
        <strain evidence="2">ISS3</strain>
    </source>
</reference>
<feature type="non-terminal residue" evidence="2">
    <location>
        <position position="153"/>
    </location>
</feature>
<evidence type="ECO:0000313" key="2">
    <source>
        <dbReference type="EMBL" id="KRY40512.1"/>
    </source>
</evidence>
<protein>
    <recommendedName>
        <fullName evidence="1">DUF5641 domain-containing protein</fullName>
    </recommendedName>
</protein>
<dbReference type="InterPro" id="IPR040676">
    <property type="entry name" value="DUF5641"/>
</dbReference>
<gene>
    <name evidence="2" type="ORF">T01_11154</name>
</gene>
<name>A0A0V1BU62_TRISP</name>
<comment type="caution">
    <text evidence="2">The sequence shown here is derived from an EMBL/GenBank/DDBJ whole genome shotgun (WGS) entry which is preliminary data.</text>
</comment>
<evidence type="ECO:0000259" key="1">
    <source>
        <dbReference type="Pfam" id="PF18701"/>
    </source>
</evidence>
<evidence type="ECO:0000313" key="3">
    <source>
        <dbReference type="Proteomes" id="UP000054776"/>
    </source>
</evidence>
<dbReference type="AlphaFoldDB" id="A0A0V1BU62"/>
<keyword evidence="3" id="KW-1185">Reference proteome</keyword>
<dbReference type="Pfam" id="PF18701">
    <property type="entry name" value="DUF5641"/>
    <property type="match status" value="1"/>
</dbReference>
<dbReference type="Proteomes" id="UP000054776">
    <property type="component" value="Unassembled WGS sequence"/>
</dbReference>
<organism evidence="2 3">
    <name type="scientific">Trichinella spiralis</name>
    <name type="common">Trichina worm</name>
    <dbReference type="NCBI Taxonomy" id="6334"/>
    <lineage>
        <taxon>Eukaryota</taxon>
        <taxon>Metazoa</taxon>
        <taxon>Ecdysozoa</taxon>
        <taxon>Nematoda</taxon>
        <taxon>Enoplea</taxon>
        <taxon>Dorylaimia</taxon>
        <taxon>Trichinellida</taxon>
        <taxon>Trichinellidae</taxon>
        <taxon>Trichinella</taxon>
    </lineage>
</organism>